<protein>
    <submittedName>
        <fullName evidence="1">DUF192 domain-containing protein</fullName>
    </submittedName>
</protein>
<evidence type="ECO:0000313" key="2">
    <source>
        <dbReference type="Proteomes" id="UP001143391"/>
    </source>
</evidence>
<sequence length="179" mass="19947">MDLQNRLPAAFLMQHRIPGRSLRAFLPVMALLFSGCLAALPDNESLPVKQACLISGEQAVPITVEIARTSAERSRGLMDRVRLAPHSGMLFVYNDQRRADHGFWMYRTLIPLDIAYLDRDGIIGAIRHMVPCPSDQGRDCPTYQAGVPFRQALEMNLGYFESQGIGVGDRLSLEATDCR</sequence>
<proteinExistence type="predicted"/>
<dbReference type="InterPro" id="IPR038695">
    <property type="entry name" value="Saro_0823-like_sf"/>
</dbReference>
<organism evidence="1 2">
    <name type="scientific">Marinobacter iranensis</name>
    <dbReference type="NCBI Taxonomy" id="2962607"/>
    <lineage>
        <taxon>Bacteria</taxon>
        <taxon>Pseudomonadati</taxon>
        <taxon>Pseudomonadota</taxon>
        <taxon>Gammaproteobacteria</taxon>
        <taxon>Pseudomonadales</taxon>
        <taxon>Marinobacteraceae</taxon>
        <taxon>Marinobacter</taxon>
    </lineage>
</organism>
<dbReference type="PANTHER" id="PTHR37953">
    <property type="entry name" value="UPF0127 PROTEIN MJ1496"/>
    <property type="match status" value="1"/>
</dbReference>
<reference evidence="1" key="1">
    <citation type="submission" date="2022-07" db="EMBL/GenBank/DDBJ databases">
        <title>Marinobacter iranensis a new bacterium isolate from a hipersaline lake in Iran.</title>
        <authorList>
            <person name="Mohammad A.M.A."/>
            <person name="Cristina S.-P."/>
            <person name="Antonio V."/>
        </authorList>
    </citation>
    <scope>NUCLEOTIDE SEQUENCE</scope>
    <source>
        <strain evidence="1">71-i</strain>
    </source>
</reference>
<comment type="caution">
    <text evidence="1">The sequence shown here is derived from an EMBL/GenBank/DDBJ whole genome shotgun (WGS) entry which is preliminary data.</text>
</comment>
<dbReference type="Gene3D" id="2.60.120.1140">
    <property type="entry name" value="Protein of unknown function DUF192"/>
    <property type="match status" value="1"/>
</dbReference>
<dbReference type="InterPro" id="IPR003795">
    <property type="entry name" value="DUF192"/>
</dbReference>
<dbReference type="Proteomes" id="UP001143391">
    <property type="component" value="Unassembled WGS sequence"/>
</dbReference>
<keyword evidence="2" id="KW-1185">Reference proteome</keyword>
<evidence type="ECO:0000313" key="1">
    <source>
        <dbReference type="EMBL" id="MDF0750213.1"/>
    </source>
</evidence>
<accession>A0ABT5Y951</accession>
<dbReference type="RefSeq" id="WP_275705745.1">
    <property type="nucleotide sequence ID" value="NZ_JANCMW010000004.1"/>
</dbReference>
<dbReference type="EMBL" id="JANCMW010000004">
    <property type="protein sequence ID" value="MDF0750213.1"/>
    <property type="molecule type" value="Genomic_DNA"/>
</dbReference>
<name>A0ABT5Y951_9GAMM</name>
<dbReference type="Pfam" id="PF02643">
    <property type="entry name" value="DUF192"/>
    <property type="match status" value="1"/>
</dbReference>
<dbReference type="PANTHER" id="PTHR37953:SF1">
    <property type="entry name" value="UPF0127 PROTEIN MJ1496"/>
    <property type="match status" value="1"/>
</dbReference>
<gene>
    <name evidence="1" type="ORF">NLU14_08210</name>
</gene>